<organism evidence="3">
    <name type="scientific">Marseillevirus LCMAC202</name>
    <dbReference type="NCBI Taxonomy" id="2506606"/>
    <lineage>
        <taxon>Viruses</taxon>
        <taxon>Varidnaviria</taxon>
        <taxon>Bamfordvirae</taxon>
        <taxon>Nucleocytoviricota</taxon>
        <taxon>Megaviricetes</taxon>
        <taxon>Pimascovirales</taxon>
        <taxon>Pimascovirales incertae sedis</taxon>
        <taxon>Marseilleviridae</taxon>
    </lineage>
</organism>
<gene>
    <name evidence="3" type="ORF">LCMAC202_01360</name>
</gene>
<evidence type="ECO:0000256" key="1">
    <source>
        <dbReference type="SAM" id="Coils"/>
    </source>
</evidence>
<dbReference type="EMBL" id="MK500369">
    <property type="protein sequence ID" value="QBK87800.1"/>
    <property type="molecule type" value="Genomic_DNA"/>
</dbReference>
<keyword evidence="2" id="KW-0472">Membrane</keyword>
<sequence>MHFGPIEDINLALNHLIKERSKTGALKKKYCLRVMADFEQRLKELEDSINTAEIEVQRSNANMPASDDNDKGGSATCYPYVYIIAAIIPVLVVAALYFAKPKWITKKVKGKQVICLQSLLKWAAIITAIGWVGLYLTYYCGAFGKAQLCFGGKSR</sequence>
<evidence type="ECO:0000256" key="2">
    <source>
        <dbReference type="SAM" id="Phobius"/>
    </source>
</evidence>
<feature type="transmembrane region" description="Helical" evidence="2">
    <location>
        <begin position="119"/>
        <end position="139"/>
    </location>
</feature>
<keyword evidence="2" id="KW-1133">Transmembrane helix</keyword>
<accession>A0A481YXS6</accession>
<name>A0A481YXS6_9VIRU</name>
<reference evidence="3" key="1">
    <citation type="journal article" date="2019" name="MBio">
        <title>Virus Genomes from Deep Sea Sediments Expand the Ocean Megavirome and Support Independent Origins of Viral Gigantism.</title>
        <authorList>
            <person name="Backstrom D."/>
            <person name="Yutin N."/>
            <person name="Jorgensen S.L."/>
            <person name="Dharamshi J."/>
            <person name="Homa F."/>
            <person name="Zaremba-Niedwiedzka K."/>
            <person name="Spang A."/>
            <person name="Wolf Y.I."/>
            <person name="Koonin E.V."/>
            <person name="Ettema T.J."/>
        </authorList>
    </citation>
    <scope>NUCLEOTIDE SEQUENCE</scope>
</reference>
<evidence type="ECO:0000313" key="3">
    <source>
        <dbReference type="EMBL" id="QBK87800.1"/>
    </source>
</evidence>
<protein>
    <submittedName>
        <fullName evidence="3">Membrane protein</fullName>
    </submittedName>
</protein>
<feature type="coiled-coil region" evidence="1">
    <location>
        <begin position="35"/>
        <end position="62"/>
    </location>
</feature>
<feature type="transmembrane region" description="Helical" evidence="2">
    <location>
        <begin position="80"/>
        <end position="99"/>
    </location>
</feature>
<proteinExistence type="predicted"/>
<keyword evidence="1" id="KW-0175">Coiled coil</keyword>
<keyword evidence="2" id="KW-0812">Transmembrane</keyword>